<dbReference type="AlphaFoldDB" id="A0A7K0DXP6"/>
<dbReference type="GO" id="GO:0050348">
    <property type="term" value="F:trehalose O-mycolyltransferase activity"/>
    <property type="evidence" value="ECO:0007669"/>
    <property type="project" value="UniProtKB-EC"/>
</dbReference>
<gene>
    <name evidence="2" type="primary">fbpA_9</name>
    <name evidence="2" type="ORF">NRB56_60830</name>
</gene>
<dbReference type="SUPFAM" id="SSF53474">
    <property type="entry name" value="alpha/beta-Hydrolases"/>
    <property type="match status" value="1"/>
</dbReference>
<feature type="chain" id="PRO_5029498671" evidence="1">
    <location>
        <begin position="27"/>
        <end position="352"/>
    </location>
</feature>
<name>A0A7K0DXP6_9NOCA</name>
<keyword evidence="3" id="KW-1185">Reference proteome</keyword>
<reference evidence="2 3" key="1">
    <citation type="submission" date="2019-10" db="EMBL/GenBank/DDBJ databases">
        <title>Nocardia macrotermitis sp. nov. and Nocardia aurantia sp. nov., isolated from the gut of fungus growing-termite Macrotermes natalensis.</title>
        <authorList>
            <person name="Benndorf R."/>
            <person name="Schwitalla J."/>
            <person name="Martin K."/>
            <person name="De Beer W."/>
            <person name="Kaster A.-K."/>
            <person name="Vollmers J."/>
            <person name="Poulsen M."/>
            <person name="Beemelmanns C."/>
        </authorList>
    </citation>
    <scope>NUCLEOTIDE SEQUENCE [LARGE SCALE GENOMIC DNA]</scope>
    <source>
        <strain evidence="2 3">RB56</strain>
    </source>
</reference>
<keyword evidence="1" id="KW-0732">Signal</keyword>
<accession>A0A7K0DXP6</accession>
<dbReference type="EC" id="2.3.1.122" evidence="2"/>
<feature type="signal peptide" evidence="1">
    <location>
        <begin position="1"/>
        <end position="26"/>
    </location>
</feature>
<keyword evidence="2" id="KW-0012">Acyltransferase</keyword>
<evidence type="ECO:0000313" key="2">
    <source>
        <dbReference type="EMBL" id="MQY30481.1"/>
    </source>
</evidence>
<keyword evidence="2" id="KW-0808">Transferase</keyword>
<dbReference type="InterPro" id="IPR029058">
    <property type="entry name" value="AB_hydrolase_fold"/>
</dbReference>
<dbReference type="PANTHER" id="PTHR48098:SF1">
    <property type="entry name" value="DIACYLGLYCEROL ACYLTRANSFERASE_MYCOLYLTRANSFERASE AG85A"/>
    <property type="match status" value="1"/>
</dbReference>
<protein>
    <submittedName>
        <fullName evidence="2">Diacylglycerol acyltransferase/mycolyltransferase Ag85A</fullName>
        <ecNumber evidence="2">2.3.1.122</ecNumber>
    </submittedName>
</protein>
<dbReference type="Gene3D" id="3.40.50.1820">
    <property type="entry name" value="alpha/beta hydrolase"/>
    <property type="match status" value="1"/>
</dbReference>
<dbReference type="PANTHER" id="PTHR48098">
    <property type="entry name" value="ENTEROCHELIN ESTERASE-RELATED"/>
    <property type="match status" value="1"/>
</dbReference>
<proteinExistence type="predicted"/>
<dbReference type="EMBL" id="WEGI01000014">
    <property type="protein sequence ID" value="MQY30481.1"/>
    <property type="molecule type" value="Genomic_DNA"/>
</dbReference>
<dbReference type="Pfam" id="PF00756">
    <property type="entry name" value="Esterase"/>
    <property type="match status" value="1"/>
</dbReference>
<dbReference type="InterPro" id="IPR050583">
    <property type="entry name" value="Mycobacterial_A85_antigen"/>
</dbReference>
<dbReference type="Proteomes" id="UP000431401">
    <property type="component" value="Unassembled WGS sequence"/>
</dbReference>
<comment type="caution">
    <text evidence="2">The sequence shown here is derived from an EMBL/GenBank/DDBJ whole genome shotgun (WGS) entry which is preliminary data.</text>
</comment>
<evidence type="ECO:0000256" key="1">
    <source>
        <dbReference type="SAM" id="SignalP"/>
    </source>
</evidence>
<organism evidence="2 3">
    <name type="scientific">Nocardia aurantia</name>
    <dbReference type="NCBI Taxonomy" id="2585199"/>
    <lineage>
        <taxon>Bacteria</taxon>
        <taxon>Bacillati</taxon>
        <taxon>Actinomycetota</taxon>
        <taxon>Actinomycetes</taxon>
        <taxon>Mycobacteriales</taxon>
        <taxon>Nocardiaceae</taxon>
        <taxon>Nocardia</taxon>
    </lineage>
</organism>
<sequence length="352" mass="36667">MGRRVVGLFAPLLAAAALVPVVPAAADQPGPPAVAAALIASARPADDGTRMTKAVPNLDRFIDLTVHSAAMDTDITVKILRASDTSTPAPTLYLLNGSSGGDGDSGGGWTDQTDMVGFFADKQVNVVVPIGGRGSYFTDWRTADPVLGRPLWTTFLTEELPPVIDSALHTDGTAAIAGVSMSGTSVFQLAMAAPGLYKAIGSYSGCVETSNPQGQAMVGAVVGRWSGDPVNMWGPPGDPTWAAMDPYLHADRLRGTAIYVSSGTGWPGPLDTMDGPGIGGDPVKLIAQMLSGALLETVTDTCTHALQGRFAALQIPATFRFRPTGTHSWGYWQQDLHDSWPMFADALGVDGS</sequence>
<dbReference type="InterPro" id="IPR000801">
    <property type="entry name" value="Esterase-like"/>
</dbReference>
<evidence type="ECO:0000313" key="3">
    <source>
        <dbReference type="Proteomes" id="UP000431401"/>
    </source>
</evidence>